<dbReference type="Gene3D" id="1.10.10.60">
    <property type="entry name" value="Homeodomain-like"/>
    <property type="match status" value="2"/>
</dbReference>
<proteinExistence type="predicted"/>
<dbReference type="SMART" id="SM00342">
    <property type="entry name" value="HTH_ARAC"/>
    <property type="match status" value="1"/>
</dbReference>
<gene>
    <name evidence="5" type="ORF">GA838_01170</name>
</gene>
<keyword evidence="3" id="KW-0804">Transcription</keyword>
<dbReference type="InterPro" id="IPR009057">
    <property type="entry name" value="Homeodomain-like_sf"/>
</dbReference>
<dbReference type="Pfam" id="PF12833">
    <property type="entry name" value="HTH_18"/>
    <property type="match status" value="1"/>
</dbReference>
<accession>A0AAJ2UA28</accession>
<dbReference type="Proteomes" id="UP001281024">
    <property type="component" value="Unassembled WGS sequence"/>
</dbReference>
<evidence type="ECO:0000256" key="1">
    <source>
        <dbReference type="ARBA" id="ARBA00023015"/>
    </source>
</evidence>
<dbReference type="PANTHER" id="PTHR43280:SF2">
    <property type="entry name" value="HTH-TYPE TRANSCRIPTIONAL REGULATOR EXSA"/>
    <property type="match status" value="1"/>
</dbReference>
<dbReference type="PANTHER" id="PTHR43280">
    <property type="entry name" value="ARAC-FAMILY TRANSCRIPTIONAL REGULATOR"/>
    <property type="match status" value="1"/>
</dbReference>
<keyword evidence="1" id="KW-0805">Transcription regulation</keyword>
<dbReference type="InterPro" id="IPR018060">
    <property type="entry name" value="HTH_AraC"/>
</dbReference>
<sequence>MYEDELIFLEKTASIDIFEYSEQAIKTILDSPKHYNHGIMIRAAKLSREGFYSLVKYNSSYMLLVPLEKNKGLILSPKIDSLNNSESSFSNIDFINHSTSLAKLTYFLYTKESAPNWNLVIYNLNEISDPVQQVQPMKNLHAFHRYANKMVDYFAQLDDKKFKLYINKMKSCQVFGDALTTSNVIRGEKDILIDIISKLTDRSEKEGLPFEKDVFIQSVSVQKIELQANILNFNGWLEEIPYAYFNELKKWRENLFIDKADKIERYLKINSRENIKLKDISNELEISEQSLNTIFKKKYGTTIKRYLTQLKIENAKELLTTTELKIHDISEYLSFVDESYFISTFNKECGVTPSKYRQNYIEKLLNKKSV</sequence>
<keyword evidence="2" id="KW-0238">DNA-binding</keyword>
<evidence type="ECO:0000256" key="2">
    <source>
        <dbReference type="ARBA" id="ARBA00023125"/>
    </source>
</evidence>
<dbReference type="GO" id="GO:0043565">
    <property type="term" value="F:sequence-specific DNA binding"/>
    <property type="evidence" value="ECO:0007669"/>
    <property type="project" value="InterPro"/>
</dbReference>
<dbReference type="GO" id="GO:0003700">
    <property type="term" value="F:DNA-binding transcription factor activity"/>
    <property type="evidence" value="ECO:0007669"/>
    <property type="project" value="InterPro"/>
</dbReference>
<feature type="domain" description="HTH araC/xylS-type" evidence="4">
    <location>
        <begin position="261"/>
        <end position="359"/>
    </location>
</feature>
<organism evidence="5 6">
    <name type="scientific">Oenococcus oeni</name>
    <name type="common">Leuconostoc oenos</name>
    <dbReference type="NCBI Taxonomy" id="1247"/>
    <lineage>
        <taxon>Bacteria</taxon>
        <taxon>Bacillati</taxon>
        <taxon>Bacillota</taxon>
        <taxon>Bacilli</taxon>
        <taxon>Lactobacillales</taxon>
        <taxon>Lactobacillaceae</taxon>
        <taxon>Oenococcus</taxon>
    </lineage>
</organism>
<evidence type="ECO:0000313" key="6">
    <source>
        <dbReference type="Proteomes" id="UP001281024"/>
    </source>
</evidence>
<evidence type="ECO:0000313" key="5">
    <source>
        <dbReference type="EMBL" id="MDV7714394.1"/>
    </source>
</evidence>
<evidence type="ECO:0000256" key="3">
    <source>
        <dbReference type="ARBA" id="ARBA00023163"/>
    </source>
</evidence>
<reference evidence="5" key="1">
    <citation type="submission" date="2019-10" db="EMBL/GenBank/DDBJ databases">
        <title>Malate fermentation in French cider.</title>
        <authorList>
            <person name="Cousin F.J."/>
            <person name="Medina Fernandez S."/>
            <person name="Misery B."/>
            <person name="Laplace J.-M."/>
            <person name="Cretenet M."/>
        </authorList>
    </citation>
    <scope>NUCLEOTIDE SEQUENCE</scope>
    <source>
        <strain evidence="5">UCMA15129</strain>
    </source>
</reference>
<evidence type="ECO:0000259" key="4">
    <source>
        <dbReference type="PROSITE" id="PS01124"/>
    </source>
</evidence>
<protein>
    <submittedName>
        <fullName evidence="5">Helix-turn-helix domain-containing protein</fullName>
    </submittedName>
</protein>
<comment type="caution">
    <text evidence="5">The sequence shown here is derived from an EMBL/GenBank/DDBJ whole genome shotgun (WGS) entry which is preliminary data.</text>
</comment>
<name>A0AAJ2UA28_OENOE</name>
<dbReference type="SUPFAM" id="SSF46689">
    <property type="entry name" value="Homeodomain-like"/>
    <property type="match status" value="1"/>
</dbReference>
<dbReference type="EMBL" id="WERV01000001">
    <property type="protein sequence ID" value="MDV7714394.1"/>
    <property type="molecule type" value="Genomic_DNA"/>
</dbReference>
<dbReference type="RefSeq" id="WP_317767802.1">
    <property type="nucleotide sequence ID" value="NZ_WERV01000001.1"/>
</dbReference>
<dbReference type="PROSITE" id="PS01124">
    <property type="entry name" value="HTH_ARAC_FAMILY_2"/>
    <property type="match status" value="1"/>
</dbReference>
<dbReference type="AlphaFoldDB" id="A0AAJ2UA28"/>